<protein>
    <submittedName>
        <fullName evidence="2">Uncharacterized protein</fullName>
    </submittedName>
</protein>
<organism evidence="2 3">
    <name type="scientific">Micromonospora marina</name>
    <dbReference type="NCBI Taxonomy" id="307120"/>
    <lineage>
        <taxon>Bacteria</taxon>
        <taxon>Bacillati</taxon>
        <taxon>Actinomycetota</taxon>
        <taxon>Actinomycetes</taxon>
        <taxon>Micromonosporales</taxon>
        <taxon>Micromonosporaceae</taxon>
        <taxon>Micromonospora</taxon>
    </lineage>
</organism>
<sequence>MSDLRYGYEPDPLDPSQRAQTFSAVDNEYEMEATDRHYSLPVNPYSQPAYGYPSSSTDVAPPQFTDSFNDGRRVSPPVPTRSSRQSSAAARHSAAASHQVDRLRRRSTFVASDPDRLVQTAMQVGAVTTPEPVEPRRSSQVRPANPNRPTESEARRGAQNAGFKGLTDFKNCMNRYLPPGTEFTASSLSAISGVLEGWAARGTQIGAASVTALKSGVEFIDAAQKGDWTKAAVHAGNLTGMGLSIAGTATNITHLTAAGGMVAAGSAFTNAAVDQRRTAIQQQSQNVDLERGRTSPRSSTAPAAGPAQQAPARGR</sequence>
<feature type="compositionally biased region" description="Polar residues" evidence="1">
    <location>
        <begin position="53"/>
        <end position="68"/>
    </location>
</feature>
<feature type="region of interest" description="Disordered" evidence="1">
    <location>
        <begin position="1"/>
        <end position="102"/>
    </location>
</feature>
<name>A0A1C4XBH4_9ACTN</name>
<dbReference type="EMBL" id="FMCV01000007">
    <property type="protein sequence ID" value="SCF05694.1"/>
    <property type="molecule type" value="Genomic_DNA"/>
</dbReference>
<dbReference type="Proteomes" id="UP000198551">
    <property type="component" value="Unassembled WGS sequence"/>
</dbReference>
<proteinExistence type="predicted"/>
<feature type="compositionally biased region" description="Low complexity" evidence="1">
    <location>
        <begin position="81"/>
        <end position="98"/>
    </location>
</feature>
<feature type="compositionally biased region" description="Polar residues" evidence="1">
    <location>
        <begin position="278"/>
        <end position="287"/>
    </location>
</feature>
<accession>A0A1C4XBH4</accession>
<evidence type="ECO:0000313" key="3">
    <source>
        <dbReference type="Proteomes" id="UP000198551"/>
    </source>
</evidence>
<feature type="region of interest" description="Disordered" evidence="1">
    <location>
        <begin position="277"/>
        <end position="315"/>
    </location>
</feature>
<reference evidence="3" key="1">
    <citation type="submission" date="2016-06" db="EMBL/GenBank/DDBJ databases">
        <authorList>
            <person name="Varghese N."/>
        </authorList>
    </citation>
    <scope>NUCLEOTIDE SEQUENCE [LARGE SCALE GENOMIC DNA]</scope>
    <source>
        <strain evidence="3">DSM 45555</strain>
    </source>
</reference>
<gene>
    <name evidence="2" type="ORF">GA0070215_10725</name>
</gene>
<feature type="compositionally biased region" description="Low complexity" evidence="1">
    <location>
        <begin position="301"/>
        <end position="315"/>
    </location>
</feature>
<feature type="region of interest" description="Disordered" evidence="1">
    <location>
        <begin position="126"/>
        <end position="162"/>
    </location>
</feature>
<dbReference type="AlphaFoldDB" id="A0A1C4XBH4"/>
<evidence type="ECO:0000256" key="1">
    <source>
        <dbReference type="SAM" id="MobiDB-lite"/>
    </source>
</evidence>
<evidence type="ECO:0000313" key="2">
    <source>
        <dbReference type="EMBL" id="SCF05694.1"/>
    </source>
</evidence>
<dbReference type="RefSeq" id="WP_018785821.1">
    <property type="nucleotide sequence ID" value="NZ_FMCV01000007.1"/>
</dbReference>
<keyword evidence="3" id="KW-1185">Reference proteome</keyword>